<dbReference type="EMBL" id="MU003500">
    <property type="protein sequence ID" value="KAF2473378.1"/>
    <property type="molecule type" value="Genomic_DNA"/>
</dbReference>
<accession>A0ACB6R3H1</accession>
<name>A0ACB6R3H1_9PLEO</name>
<evidence type="ECO:0000313" key="2">
    <source>
        <dbReference type="Proteomes" id="UP000799755"/>
    </source>
</evidence>
<proteinExistence type="predicted"/>
<dbReference type="Proteomes" id="UP000799755">
    <property type="component" value="Unassembled WGS sequence"/>
</dbReference>
<protein>
    <submittedName>
        <fullName evidence="1">Uncharacterized protein</fullName>
    </submittedName>
</protein>
<reference evidence="1" key="1">
    <citation type="journal article" date="2020" name="Stud. Mycol.">
        <title>101 Dothideomycetes genomes: a test case for predicting lifestyles and emergence of pathogens.</title>
        <authorList>
            <person name="Haridas S."/>
            <person name="Albert R."/>
            <person name="Binder M."/>
            <person name="Bloem J."/>
            <person name="Labutti K."/>
            <person name="Salamov A."/>
            <person name="Andreopoulos B."/>
            <person name="Baker S."/>
            <person name="Barry K."/>
            <person name="Bills G."/>
            <person name="Bluhm B."/>
            <person name="Cannon C."/>
            <person name="Castanera R."/>
            <person name="Culley D."/>
            <person name="Daum C."/>
            <person name="Ezra D."/>
            <person name="Gonzalez J."/>
            <person name="Henrissat B."/>
            <person name="Kuo A."/>
            <person name="Liang C."/>
            <person name="Lipzen A."/>
            <person name="Lutzoni F."/>
            <person name="Magnuson J."/>
            <person name="Mondo S."/>
            <person name="Nolan M."/>
            <person name="Ohm R."/>
            <person name="Pangilinan J."/>
            <person name="Park H.-J."/>
            <person name="Ramirez L."/>
            <person name="Alfaro M."/>
            <person name="Sun H."/>
            <person name="Tritt A."/>
            <person name="Yoshinaga Y."/>
            <person name="Zwiers L.-H."/>
            <person name="Turgeon B."/>
            <person name="Goodwin S."/>
            <person name="Spatafora J."/>
            <person name="Crous P."/>
            <person name="Grigoriev I."/>
        </authorList>
    </citation>
    <scope>NUCLEOTIDE SEQUENCE</scope>
    <source>
        <strain evidence="1">ATCC 200398</strain>
    </source>
</reference>
<keyword evidence="2" id="KW-1185">Reference proteome</keyword>
<gene>
    <name evidence="1" type="ORF">BDR25DRAFT_257794</name>
</gene>
<sequence>MDEPLSKRRKTSPLEDIDRSSSPLKQPPRRGITPLDADRSTSPLKKPPRRGSFQSFASPTKASLARHNPGLLLRPTSAGSTTSREEIRARGKQRPASLLGEAEGPSQVEEAPRSDDQEQTTAASLPLENVDEEEEDLPATSSAMALSWQGTPRRGILANSPSKPPPRRKAPVKPSLFKSRALQELQNVRSGPPPAEPVNDEAAQGGKTKEPFNLELEKKKQEKALLERELKELEEDVARCVEEVRKGQNQNTPDVLLSSELDDLISFINKICGLATTDEQPLPVSVLLCSFLPFTTLPIPPPLKNGEQEKPIPSHEPLELDDPLPYLQLFTSFKFTNRTTLPNLSGFSPSSSTMHQQHTIDITGPQKLLCSTISIKIDAQTHQILSLQIPRLSPWAERELGQFMRRKAQSMDLGTVAWAMQSYWEIAKKRAEYWHKCERDFSRLIVGRMSDDTENIGHKAIEKSDRNVRMTRQEMRRHLGRDVLTLQDKHILLKIRWSIGFDWSGEAESVVYVEPALPRVWTEGDSQNSLSQIPKTFDALLRTRGAFGATQILIAMLFFDES</sequence>
<evidence type="ECO:0000313" key="1">
    <source>
        <dbReference type="EMBL" id="KAF2473378.1"/>
    </source>
</evidence>
<organism evidence="1 2">
    <name type="scientific">Lindgomyces ingoldianus</name>
    <dbReference type="NCBI Taxonomy" id="673940"/>
    <lineage>
        <taxon>Eukaryota</taxon>
        <taxon>Fungi</taxon>
        <taxon>Dikarya</taxon>
        <taxon>Ascomycota</taxon>
        <taxon>Pezizomycotina</taxon>
        <taxon>Dothideomycetes</taxon>
        <taxon>Pleosporomycetidae</taxon>
        <taxon>Pleosporales</taxon>
        <taxon>Lindgomycetaceae</taxon>
        <taxon>Lindgomyces</taxon>
    </lineage>
</organism>
<comment type="caution">
    <text evidence="1">The sequence shown here is derived from an EMBL/GenBank/DDBJ whole genome shotgun (WGS) entry which is preliminary data.</text>
</comment>